<dbReference type="EMBL" id="SORZ01000002">
    <property type="protein sequence ID" value="TPW33940.1"/>
    <property type="molecule type" value="Genomic_DNA"/>
</dbReference>
<sequence length="615" mass="65127">MRAGWKGTRRKREDQARPRINFARLRRRALVRAAPPLLRGLVRRHPVWLTLLAACVGALGGMCVVVVTRFTLMAHRFLYNLHNSGHLSALAHLPWQRCLTVLLLGGMAVGVVSLVASQLIRRPTVDPIEANALYGGRMSLGDSLVLVAQNTLSNSVGASIGLEAGFSQISSALGSWLGQSFRVRREDLRMLVGAGAAGAIGAALNAPLGGAFYAFELIIGTYCLLNLAPIAAAAIAGVGMVHLLGLPPSTELIFQQPDWHMGWRDVAGVAVLSIACTLSAIVIMWGVTQFEALFRRLPGPAWLRPVLGGSLVAVLAGTVSPAVLSSGHAAIWLVLCGKVGAAMALLLLGAKALATSLSVGSGFRGGLFFASLYLGALAGLGLGALLAPYGLAPHQPVVCAVLGMSAVGVAIIGGPMTMICLVLEMTDDAGLASGVVLAAILAFLTVKHLFGYNFSTWRFHLRGETILSAVDIGGLRSLSVQSLMRTRVRTLPAGTPLTRARALFPVGSGRRIVLVGEDGRYEGMVSIAELHAGPSSDEPVAILGRQHDTMLIPEMTARAALESFAKAEADVLVVVEDRLSRQVVGQLEEHYTLRRYAAELERSRRELAGEDRFPV</sequence>
<evidence type="ECO:0000256" key="4">
    <source>
        <dbReference type="ARBA" id="ARBA00022989"/>
    </source>
</evidence>
<organism evidence="11 12">
    <name type="scientific">Oecophyllibacter saccharovorans</name>
    <dbReference type="NCBI Taxonomy" id="2558360"/>
    <lineage>
        <taxon>Bacteria</taxon>
        <taxon>Pseudomonadati</taxon>
        <taxon>Pseudomonadota</taxon>
        <taxon>Alphaproteobacteria</taxon>
        <taxon>Acetobacterales</taxon>
        <taxon>Acetobacteraceae</taxon>
        <taxon>Oecophyllibacter</taxon>
    </lineage>
</organism>
<evidence type="ECO:0000313" key="12">
    <source>
        <dbReference type="Proteomes" id="UP000315037"/>
    </source>
</evidence>
<proteinExistence type="predicted"/>
<evidence type="ECO:0000313" key="11">
    <source>
        <dbReference type="EMBL" id="TPW33940.1"/>
    </source>
</evidence>
<comment type="caution">
    <text evidence="11">The sequence shown here is derived from an EMBL/GenBank/DDBJ whole genome shotgun (WGS) entry which is preliminary data.</text>
</comment>
<evidence type="ECO:0000256" key="1">
    <source>
        <dbReference type="ARBA" id="ARBA00004141"/>
    </source>
</evidence>
<dbReference type="AlphaFoldDB" id="A0A506UKU1"/>
<dbReference type="GO" id="GO:0005254">
    <property type="term" value="F:chloride channel activity"/>
    <property type="evidence" value="ECO:0007669"/>
    <property type="project" value="UniProtKB-KW"/>
</dbReference>
<feature type="transmembrane region" description="Helical" evidence="10">
    <location>
        <begin position="429"/>
        <end position="450"/>
    </location>
</feature>
<keyword evidence="2" id="KW-0813">Transport</keyword>
<dbReference type="PANTHER" id="PTHR43427:SF6">
    <property type="entry name" value="CHLORIDE CHANNEL PROTEIN CLC-E"/>
    <property type="match status" value="1"/>
</dbReference>
<protein>
    <submittedName>
        <fullName evidence="11">Chloride channel protein</fullName>
    </submittedName>
</protein>
<dbReference type="CDD" id="cd00400">
    <property type="entry name" value="Voltage_gated_ClC"/>
    <property type="match status" value="1"/>
</dbReference>
<keyword evidence="7" id="KW-0869">Chloride channel</keyword>
<gene>
    <name evidence="11" type="ORF">E3202_04965</name>
</gene>
<evidence type="ECO:0000256" key="10">
    <source>
        <dbReference type="SAM" id="Phobius"/>
    </source>
</evidence>
<evidence type="ECO:0000256" key="6">
    <source>
        <dbReference type="ARBA" id="ARBA00023136"/>
    </source>
</evidence>
<feature type="transmembrane region" description="Helical" evidence="10">
    <location>
        <begin position="331"/>
        <end position="354"/>
    </location>
</feature>
<evidence type="ECO:0000256" key="7">
    <source>
        <dbReference type="ARBA" id="ARBA00023173"/>
    </source>
</evidence>
<dbReference type="RefSeq" id="WP_165600639.1">
    <property type="nucleotide sequence ID" value="NZ_SORZ01000002.1"/>
</dbReference>
<evidence type="ECO:0000256" key="5">
    <source>
        <dbReference type="ARBA" id="ARBA00023065"/>
    </source>
</evidence>
<feature type="transmembrane region" description="Helical" evidence="10">
    <location>
        <begin position="47"/>
        <end position="74"/>
    </location>
</feature>
<dbReference type="InterPro" id="IPR046342">
    <property type="entry name" value="CBS_dom_sf"/>
</dbReference>
<dbReference type="SUPFAM" id="SSF54631">
    <property type="entry name" value="CBS-domain pair"/>
    <property type="match status" value="1"/>
</dbReference>
<dbReference type="Proteomes" id="UP000315037">
    <property type="component" value="Unassembled WGS sequence"/>
</dbReference>
<dbReference type="InterPro" id="IPR001807">
    <property type="entry name" value="ClC"/>
</dbReference>
<keyword evidence="12" id="KW-1185">Reference proteome</keyword>
<feature type="transmembrane region" description="Helical" evidence="10">
    <location>
        <begin position="191"/>
        <end position="215"/>
    </location>
</feature>
<feature type="transmembrane region" description="Helical" evidence="10">
    <location>
        <begin position="306"/>
        <end position="324"/>
    </location>
</feature>
<keyword evidence="6 10" id="KW-0472">Membrane</keyword>
<feature type="transmembrane region" description="Helical" evidence="10">
    <location>
        <begin position="399"/>
        <end position="423"/>
    </location>
</feature>
<dbReference type="InterPro" id="IPR050368">
    <property type="entry name" value="ClC-type_chloride_channel"/>
</dbReference>
<feature type="transmembrane region" description="Helical" evidence="10">
    <location>
        <begin position="266"/>
        <end position="286"/>
    </location>
</feature>
<feature type="transmembrane region" description="Helical" evidence="10">
    <location>
        <begin position="366"/>
        <end position="387"/>
    </location>
</feature>
<dbReference type="InterPro" id="IPR014743">
    <property type="entry name" value="Cl-channel_core"/>
</dbReference>
<keyword evidence="5" id="KW-0406">Ion transport</keyword>
<dbReference type="GO" id="GO:0034707">
    <property type="term" value="C:chloride channel complex"/>
    <property type="evidence" value="ECO:0007669"/>
    <property type="project" value="UniProtKB-KW"/>
</dbReference>
<feature type="transmembrane region" description="Helical" evidence="10">
    <location>
        <begin position="227"/>
        <end position="246"/>
    </location>
</feature>
<dbReference type="Pfam" id="PF00654">
    <property type="entry name" value="Voltage_CLC"/>
    <property type="match status" value="1"/>
</dbReference>
<reference evidence="11 12" key="1">
    <citation type="submission" date="2019-03" db="EMBL/GenBank/DDBJ databases">
        <title>The complete genome sequence of Neokomagataea sp. Jb2 NBRC113641.</title>
        <authorList>
            <person name="Chua K.-O."/>
            <person name="Chan K.-G."/>
            <person name="See-Too W.-S."/>
        </authorList>
    </citation>
    <scope>NUCLEOTIDE SEQUENCE [LARGE SCALE GENOMIC DNA]</scope>
    <source>
        <strain evidence="11 12">Jb2</strain>
    </source>
</reference>
<accession>A0A506UKU1</accession>
<feature type="transmembrane region" description="Helical" evidence="10">
    <location>
        <begin position="94"/>
        <end position="116"/>
    </location>
</feature>
<evidence type="ECO:0000256" key="2">
    <source>
        <dbReference type="ARBA" id="ARBA00022448"/>
    </source>
</evidence>
<evidence type="ECO:0000256" key="9">
    <source>
        <dbReference type="ARBA" id="ARBA00023303"/>
    </source>
</evidence>
<dbReference type="PRINTS" id="PR00762">
    <property type="entry name" value="CLCHANNEL"/>
</dbReference>
<comment type="subcellular location">
    <subcellularLocation>
        <location evidence="1">Membrane</location>
        <topology evidence="1">Multi-pass membrane protein</topology>
    </subcellularLocation>
</comment>
<evidence type="ECO:0000256" key="8">
    <source>
        <dbReference type="ARBA" id="ARBA00023214"/>
    </source>
</evidence>
<evidence type="ECO:0000256" key="3">
    <source>
        <dbReference type="ARBA" id="ARBA00022692"/>
    </source>
</evidence>
<dbReference type="Gene3D" id="1.10.3080.10">
    <property type="entry name" value="Clc chloride channel"/>
    <property type="match status" value="1"/>
</dbReference>
<keyword evidence="4 10" id="KW-1133">Transmembrane helix</keyword>
<keyword evidence="3 10" id="KW-0812">Transmembrane</keyword>
<dbReference type="SUPFAM" id="SSF81340">
    <property type="entry name" value="Clc chloride channel"/>
    <property type="match status" value="1"/>
</dbReference>
<dbReference type="PANTHER" id="PTHR43427">
    <property type="entry name" value="CHLORIDE CHANNEL PROTEIN CLC-E"/>
    <property type="match status" value="1"/>
</dbReference>
<keyword evidence="8" id="KW-0868">Chloride</keyword>
<name>A0A506UKU1_9PROT</name>
<keyword evidence="9" id="KW-0407">Ion channel</keyword>